<reference evidence="2" key="1">
    <citation type="journal article" date="2018" name="DNA Res.">
        <title>Multiple hybrid de novo genome assembly of finger millet, an orphan allotetraploid crop.</title>
        <authorList>
            <person name="Hatakeyama M."/>
            <person name="Aluri S."/>
            <person name="Balachadran M.T."/>
            <person name="Sivarajan S.R."/>
            <person name="Patrignani A."/>
            <person name="Gruter S."/>
            <person name="Poveda L."/>
            <person name="Shimizu-Inatsugi R."/>
            <person name="Baeten J."/>
            <person name="Francoijs K.J."/>
            <person name="Nataraja K.N."/>
            <person name="Reddy Y.A.N."/>
            <person name="Phadnis S."/>
            <person name="Ravikumar R.L."/>
            <person name="Schlapbach R."/>
            <person name="Sreeman S.M."/>
            <person name="Shimizu K.K."/>
        </authorList>
    </citation>
    <scope>NUCLEOTIDE SEQUENCE</scope>
</reference>
<evidence type="ECO:0000313" key="3">
    <source>
        <dbReference type="Proteomes" id="UP001054889"/>
    </source>
</evidence>
<organism evidence="2 3">
    <name type="scientific">Eleusine coracana subsp. coracana</name>
    <dbReference type="NCBI Taxonomy" id="191504"/>
    <lineage>
        <taxon>Eukaryota</taxon>
        <taxon>Viridiplantae</taxon>
        <taxon>Streptophyta</taxon>
        <taxon>Embryophyta</taxon>
        <taxon>Tracheophyta</taxon>
        <taxon>Spermatophyta</taxon>
        <taxon>Magnoliopsida</taxon>
        <taxon>Liliopsida</taxon>
        <taxon>Poales</taxon>
        <taxon>Poaceae</taxon>
        <taxon>PACMAD clade</taxon>
        <taxon>Chloridoideae</taxon>
        <taxon>Cynodonteae</taxon>
        <taxon>Eleusininae</taxon>
        <taxon>Eleusine</taxon>
    </lineage>
</organism>
<sequence length="965" mass="102956">MAACPAQVWRRVQKAAQIGAPKRPQPARDATGSNLSGGAAASTVTSGGRKRHRSSADVVVQHLGRAQRMHALRRSSATPWRSSVISDQAVVSVDVLTDEEATVRLSGATMVARHSTARRSCSIPDGGSDLVKLARAEAELCNTLAVSVISDQAVVSVDVLTDEEATVRLSGATMVARHSTARRSCSIPDGGSDLVKLARAEAELCNTLAVSVISDQAVVSVDVLTDLVKLARAEAELCNTLAVSVISDQAVVSVDVLTELVKLARAEAELCNTLAVSVISDQAVVSVDVLTDLVKLARAEAELCNTLAVSVISDQAVVSVDVLTDEEATVRLSGATMVARHSTARRSCSIPDGGSDLVKLARAEAELCNTLAVSVISDQAVVSVDVLTDEEATVRLSGATMVARHSTARRSCSIPDGGSGGRLPASGHVASIGAVHEETEASSSSVAVPPPNGLISSGLEGIFEDLAASVIKVDHGDVSLASRMPGNKVDSMAEEAEVVFSTTVQPRRLFHMQGEEDGPSGVQAGKEPVGPPLLGTQVGEAQPAVDQPVLPSEVTGPVTYAISLNDPVFVSLIMSLGSEHAPKALIVDDATPPSPFARSAASPLPDFDQLRSPLLLNPGDSLPLPGTSPAASAGLDINNGQAAPEQPATENENNHVNDSAQALEVDGARLPPESRPLDNPRTPSDFIKRISKPVRAQLSLPVVQRHSKKVTMLTSTPRRSRRVAKLPPEPVQQAMATVCRQIGVMQQQERISDAALHRYAKVFEEPLSRELAALAALFGWQMRCLWFAKTQADRPWNGLELPARANVKAMFKISIISNVGNGQNTLFWTDRWVHVCSVSDLAPLVFAQVPARTAHSRTVAQALTDQRWEQDIVGALSAEAFYEYYQLWSVLLEFHLDLEEDQHHWIHESSRIYSSKTRFLIGMKEALQIGGAERRKELEKARRRESTMPSSWALGLSGWSEIEGL</sequence>
<protein>
    <submittedName>
        <fullName evidence="2">Uncharacterized protein</fullName>
    </submittedName>
</protein>
<evidence type="ECO:0000313" key="2">
    <source>
        <dbReference type="EMBL" id="GJM94120.1"/>
    </source>
</evidence>
<reference evidence="2" key="2">
    <citation type="submission" date="2021-12" db="EMBL/GenBank/DDBJ databases">
        <title>Resequencing data analysis of finger millet.</title>
        <authorList>
            <person name="Hatakeyama M."/>
            <person name="Aluri S."/>
            <person name="Balachadran M.T."/>
            <person name="Sivarajan S.R."/>
            <person name="Poveda L."/>
            <person name="Shimizu-Inatsugi R."/>
            <person name="Schlapbach R."/>
            <person name="Sreeman S.M."/>
            <person name="Shimizu K.K."/>
        </authorList>
    </citation>
    <scope>NUCLEOTIDE SEQUENCE</scope>
</reference>
<feature type="region of interest" description="Disordered" evidence="1">
    <location>
        <begin position="15"/>
        <end position="55"/>
    </location>
</feature>
<accession>A0AAV5C7N0</accession>
<proteinExistence type="predicted"/>
<comment type="caution">
    <text evidence="2">The sequence shown here is derived from an EMBL/GenBank/DDBJ whole genome shotgun (WGS) entry which is preliminary data.</text>
</comment>
<evidence type="ECO:0000256" key="1">
    <source>
        <dbReference type="SAM" id="MobiDB-lite"/>
    </source>
</evidence>
<dbReference type="Proteomes" id="UP001054889">
    <property type="component" value="Unassembled WGS sequence"/>
</dbReference>
<feature type="region of interest" description="Disordered" evidence="1">
    <location>
        <begin position="609"/>
        <end position="654"/>
    </location>
</feature>
<feature type="compositionally biased region" description="Low complexity" evidence="1">
    <location>
        <begin position="36"/>
        <end position="47"/>
    </location>
</feature>
<dbReference type="EMBL" id="BQKI01000004">
    <property type="protein sequence ID" value="GJM94120.1"/>
    <property type="molecule type" value="Genomic_DNA"/>
</dbReference>
<dbReference type="AlphaFoldDB" id="A0AAV5C7N0"/>
<keyword evidence="3" id="KW-1185">Reference proteome</keyword>
<name>A0AAV5C7N0_ELECO</name>
<gene>
    <name evidence="2" type="primary">ga10737</name>
    <name evidence="2" type="ORF">PR202_ga10737</name>
</gene>